<accession>A0A4Y9FST1</accession>
<dbReference type="Pfam" id="PF13354">
    <property type="entry name" value="Beta-lactamase2"/>
    <property type="match status" value="1"/>
</dbReference>
<reference evidence="3 4" key="1">
    <citation type="submission" date="2019-03" db="EMBL/GenBank/DDBJ databases">
        <title>Diversity of the mouse oral microbiome.</title>
        <authorList>
            <person name="Joseph S."/>
            <person name="Aduse-Opoku J."/>
            <person name="Curtis M."/>
            <person name="Wade W."/>
            <person name="Hashim A."/>
        </authorList>
    </citation>
    <scope>NUCLEOTIDE SEQUENCE [LARGE SCALE GENOMIC DNA]</scope>
    <source>
        <strain evidence="3 4">P1012</strain>
    </source>
</reference>
<dbReference type="Proteomes" id="UP000298358">
    <property type="component" value="Unassembled WGS sequence"/>
</dbReference>
<keyword evidence="4" id="KW-1185">Reference proteome</keyword>
<keyword evidence="3" id="KW-0378">Hydrolase</keyword>
<gene>
    <name evidence="3" type="ORF">E4U02_11235</name>
</gene>
<protein>
    <submittedName>
        <fullName evidence="3">Serine hydrolase</fullName>
    </submittedName>
</protein>
<dbReference type="SUPFAM" id="SSF56601">
    <property type="entry name" value="beta-lactamase/transpeptidase-like"/>
    <property type="match status" value="1"/>
</dbReference>
<feature type="region of interest" description="Disordered" evidence="1">
    <location>
        <begin position="1"/>
        <end position="20"/>
    </location>
</feature>
<dbReference type="InterPro" id="IPR012338">
    <property type="entry name" value="Beta-lactam/transpept-like"/>
</dbReference>
<dbReference type="InterPro" id="IPR045155">
    <property type="entry name" value="Beta-lactam_cat"/>
</dbReference>
<dbReference type="EMBL" id="SPQB01000029">
    <property type="protein sequence ID" value="TFU32318.1"/>
    <property type="molecule type" value="Genomic_DNA"/>
</dbReference>
<evidence type="ECO:0000313" key="3">
    <source>
        <dbReference type="EMBL" id="TFU32318.1"/>
    </source>
</evidence>
<dbReference type="GO" id="GO:0030655">
    <property type="term" value="P:beta-lactam antibiotic catabolic process"/>
    <property type="evidence" value="ECO:0007669"/>
    <property type="project" value="InterPro"/>
</dbReference>
<sequence length="292" mass="30262">MNAPQATRRGTRRGRGRQTRDFRATTSALEGLSLAGASVAVHVTDLDRGDVVLAGDDHLPLPIGGLGVVPLLIETAARIDAGTLDPHALAEREAGTLAPTGVWRSMAVPTLPIVDLAVLAAAAGDAAATNALLAQVGHENVTRRIVDLGMPRSALLDGFRCERGPDDAPYIALGTAREFAELFASLAAGTAVGPAVSERVVGWLSPVTDAGLVAAAVGGDPFSHEPDGHGLVHFAKTGRERGVRADAGVLAGRRGAFAYALIVAFDDLSLLHRHRVHQAFHALGGDLLEYAT</sequence>
<evidence type="ECO:0000256" key="1">
    <source>
        <dbReference type="SAM" id="MobiDB-lite"/>
    </source>
</evidence>
<feature type="domain" description="Beta-lactamase class A catalytic" evidence="2">
    <location>
        <begin position="41"/>
        <end position="260"/>
    </location>
</feature>
<dbReference type="AlphaFoldDB" id="A0A4Y9FST1"/>
<comment type="caution">
    <text evidence="3">The sequence shown here is derived from an EMBL/GenBank/DDBJ whole genome shotgun (WGS) entry which is preliminary data.</text>
</comment>
<organism evidence="3 4">
    <name type="scientific">Microbacterium paludicola</name>
    <dbReference type="NCBI Taxonomy" id="300019"/>
    <lineage>
        <taxon>Bacteria</taxon>
        <taxon>Bacillati</taxon>
        <taxon>Actinomycetota</taxon>
        <taxon>Actinomycetes</taxon>
        <taxon>Micrococcales</taxon>
        <taxon>Microbacteriaceae</taxon>
        <taxon>Microbacterium</taxon>
    </lineage>
</organism>
<dbReference type="Gene3D" id="3.40.710.10">
    <property type="entry name" value="DD-peptidase/beta-lactamase superfamily"/>
    <property type="match status" value="1"/>
</dbReference>
<dbReference type="GO" id="GO:0008800">
    <property type="term" value="F:beta-lactamase activity"/>
    <property type="evidence" value="ECO:0007669"/>
    <property type="project" value="InterPro"/>
</dbReference>
<name>A0A4Y9FST1_9MICO</name>
<proteinExistence type="predicted"/>
<dbReference type="OrthoDB" id="3673924at2"/>
<evidence type="ECO:0000259" key="2">
    <source>
        <dbReference type="Pfam" id="PF13354"/>
    </source>
</evidence>
<evidence type="ECO:0000313" key="4">
    <source>
        <dbReference type="Proteomes" id="UP000298358"/>
    </source>
</evidence>